<dbReference type="EMBL" id="VWPJ01000003">
    <property type="protein sequence ID" value="KAA5606694.1"/>
    <property type="molecule type" value="Genomic_DNA"/>
</dbReference>
<proteinExistence type="predicted"/>
<evidence type="ECO:0000313" key="2">
    <source>
        <dbReference type="EMBL" id="KAA5606694.1"/>
    </source>
</evidence>
<evidence type="ECO:0000256" key="1">
    <source>
        <dbReference type="SAM" id="MobiDB-lite"/>
    </source>
</evidence>
<dbReference type="AlphaFoldDB" id="A0A5M6IEK6"/>
<name>A0A5M6IEK6_9PROT</name>
<evidence type="ECO:0000313" key="3">
    <source>
        <dbReference type="Proteomes" id="UP000324065"/>
    </source>
</evidence>
<gene>
    <name evidence="2" type="ORF">F1188_05010</name>
</gene>
<dbReference type="RefSeq" id="WP_150061295.1">
    <property type="nucleotide sequence ID" value="NZ_JACHII010000005.1"/>
</dbReference>
<keyword evidence="3" id="KW-1185">Reference proteome</keyword>
<feature type="region of interest" description="Disordered" evidence="1">
    <location>
        <begin position="38"/>
        <end position="93"/>
    </location>
</feature>
<comment type="caution">
    <text evidence="2">The sequence shown here is derived from an EMBL/GenBank/DDBJ whole genome shotgun (WGS) entry which is preliminary data.</text>
</comment>
<feature type="compositionally biased region" description="Basic and acidic residues" evidence="1">
    <location>
        <begin position="72"/>
        <end position="81"/>
    </location>
</feature>
<dbReference type="OrthoDB" id="9951386at2"/>
<protein>
    <submittedName>
        <fullName evidence="2">Uncharacterized protein</fullName>
    </submittedName>
</protein>
<organism evidence="2 3">
    <name type="scientific">Roseospira marina</name>
    <dbReference type="NCBI Taxonomy" id="140057"/>
    <lineage>
        <taxon>Bacteria</taxon>
        <taxon>Pseudomonadati</taxon>
        <taxon>Pseudomonadota</taxon>
        <taxon>Alphaproteobacteria</taxon>
        <taxon>Rhodospirillales</taxon>
        <taxon>Rhodospirillaceae</taxon>
        <taxon>Roseospira</taxon>
    </lineage>
</organism>
<accession>A0A5M6IEK6</accession>
<reference evidence="2 3" key="1">
    <citation type="submission" date="2019-09" db="EMBL/GenBank/DDBJ databases">
        <title>Genome sequence of Roseospira marina, one of the more divergent members of the non-sulfur purple photosynthetic bacterial family, the Rhodospirillaceae.</title>
        <authorList>
            <person name="Meyer T."/>
            <person name="Kyndt J."/>
        </authorList>
    </citation>
    <scope>NUCLEOTIDE SEQUENCE [LARGE SCALE GENOMIC DNA]</scope>
    <source>
        <strain evidence="2 3">DSM 15113</strain>
    </source>
</reference>
<dbReference type="Proteomes" id="UP000324065">
    <property type="component" value="Unassembled WGS sequence"/>
</dbReference>
<sequence length="114" mass="12462">MSSTVWVVTRVIRAPGVPTHFMLEDTDGRNDVRTISEPTLVDPNYYSPVPPDPDATAGGAGGEGVRPSRGASAKDRNERAAVSESGEVNTRSIPQWLDHLDVPWIRMPRPSRAR</sequence>